<protein>
    <submittedName>
        <fullName evidence="9">Uncharacterized protein</fullName>
    </submittedName>
</protein>
<keyword evidence="10" id="KW-1185">Reference proteome</keyword>
<dbReference type="GO" id="GO:0015031">
    <property type="term" value="P:protein transport"/>
    <property type="evidence" value="ECO:0007669"/>
    <property type="project" value="UniProtKB-KW"/>
</dbReference>
<gene>
    <name evidence="9" type="ORF">ECANGB1_2795</name>
</gene>
<evidence type="ECO:0000256" key="6">
    <source>
        <dbReference type="ARBA" id="ARBA00023136"/>
    </source>
</evidence>
<dbReference type="GO" id="GO:0000139">
    <property type="term" value="C:Golgi membrane"/>
    <property type="evidence" value="ECO:0007669"/>
    <property type="project" value="TreeGrafter"/>
</dbReference>
<feature type="transmembrane region" description="Helical" evidence="8">
    <location>
        <begin position="49"/>
        <end position="74"/>
    </location>
</feature>
<dbReference type="Pfam" id="PF08571">
    <property type="entry name" value="Yos1"/>
    <property type="match status" value="1"/>
</dbReference>
<proteinExistence type="inferred from homology"/>
<evidence type="ECO:0000256" key="7">
    <source>
        <dbReference type="ARBA" id="ARBA00024203"/>
    </source>
</evidence>
<evidence type="ECO:0000256" key="8">
    <source>
        <dbReference type="SAM" id="Phobius"/>
    </source>
</evidence>
<evidence type="ECO:0000313" key="9">
    <source>
        <dbReference type="EMBL" id="ORD94268.1"/>
    </source>
</evidence>
<keyword evidence="4" id="KW-0653">Protein transport</keyword>
<keyword evidence="5 8" id="KW-1133">Transmembrane helix</keyword>
<keyword evidence="6 8" id="KW-0472">Membrane</keyword>
<dbReference type="InterPro" id="IPR013880">
    <property type="entry name" value="Yos1"/>
</dbReference>
<dbReference type="PANTHER" id="PTHR15858:SF0">
    <property type="entry name" value="IMMEDIATE EARLY RESPONSE 3-INTERACTING PROTEIN 1"/>
    <property type="match status" value="1"/>
</dbReference>
<evidence type="ECO:0000256" key="5">
    <source>
        <dbReference type="ARBA" id="ARBA00022989"/>
    </source>
</evidence>
<feature type="transmembrane region" description="Helical" evidence="8">
    <location>
        <begin position="6"/>
        <end position="23"/>
    </location>
</feature>
<comment type="similarity">
    <text evidence="7">Belongs to the YOS1 family.</text>
</comment>
<evidence type="ECO:0000256" key="1">
    <source>
        <dbReference type="ARBA" id="ARBA00004370"/>
    </source>
</evidence>
<dbReference type="GO" id="GO:0006888">
    <property type="term" value="P:endoplasmic reticulum to Golgi vesicle-mediated transport"/>
    <property type="evidence" value="ECO:0007669"/>
    <property type="project" value="TreeGrafter"/>
</dbReference>
<comment type="caution">
    <text evidence="9">The sequence shown here is derived from an EMBL/GenBank/DDBJ whole genome shotgun (WGS) entry which is preliminary data.</text>
</comment>
<dbReference type="Proteomes" id="UP000192639">
    <property type="component" value="Unassembled WGS sequence"/>
</dbReference>
<evidence type="ECO:0000256" key="3">
    <source>
        <dbReference type="ARBA" id="ARBA00022692"/>
    </source>
</evidence>
<evidence type="ECO:0000256" key="4">
    <source>
        <dbReference type="ARBA" id="ARBA00022927"/>
    </source>
</evidence>
<reference evidence="9 10" key="1">
    <citation type="journal article" date="2017" name="Environ. Microbiol.">
        <title>Decay of the glycolytic pathway and adaptation to intranuclear parasitism within Enterocytozoonidae microsporidia.</title>
        <authorList>
            <person name="Wiredu Boakye D."/>
            <person name="Jaroenlak P."/>
            <person name="Prachumwat A."/>
            <person name="Williams T.A."/>
            <person name="Bateman K.S."/>
            <person name="Itsathitphaisarn O."/>
            <person name="Sritunyalucksana K."/>
            <person name="Paszkiewicz K.H."/>
            <person name="Moore K.A."/>
            <person name="Stentiford G.D."/>
            <person name="Williams B.A."/>
        </authorList>
    </citation>
    <scope>NUCLEOTIDE SEQUENCE [LARGE SCALE GENOMIC DNA]</scope>
    <source>
        <strain evidence="9 10">GB1</strain>
    </source>
</reference>
<dbReference type="OrthoDB" id="15356at2759"/>
<dbReference type="PANTHER" id="PTHR15858">
    <property type="entry name" value="IMMEDIATE EARLY RESPONSE 3-INTERACTING PROTEIN 1"/>
    <property type="match status" value="1"/>
</dbReference>
<keyword evidence="2" id="KW-0813">Transport</keyword>
<dbReference type="EMBL" id="LWDP01000027">
    <property type="protein sequence ID" value="ORD94268.1"/>
    <property type="molecule type" value="Genomic_DNA"/>
</dbReference>
<keyword evidence="3 8" id="KW-0812">Transmembrane</keyword>
<dbReference type="AlphaFoldDB" id="A0A1Y1S7X0"/>
<sequence length="79" mass="9215">MFGVFSILYAVVLFLDAVVILDNRRVLTCLRLPLDKEHRATLSPIRRRLVEMIVGVRTVVEFPLLFLNCLYIIYELFMG</sequence>
<organism evidence="9 10">
    <name type="scientific">Enterospora canceri</name>
    <dbReference type="NCBI Taxonomy" id="1081671"/>
    <lineage>
        <taxon>Eukaryota</taxon>
        <taxon>Fungi</taxon>
        <taxon>Fungi incertae sedis</taxon>
        <taxon>Microsporidia</taxon>
        <taxon>Enterocytozoonidae</taxon>
        <taxon>Enterospora</taxon>
    </lineage>
</organism>
<name>A0A1Y1S7X0_9MICR</name>
<dbReference type="GO" id="GO:0005789">
    <property type="term" value="C:endoplasmic reticulum membrane"/>
    <property type="evidence" value="ECO:0007669"/>
    <property type="project" value="TreeGrafter"/>
</dbReference>
<dbReference type="VEuPathDB" id="MicrosporidiaDB:ECANGB1_2795"/>
<dbReference type="GO" id="GO:0030134">
    <property type="term" value="C:COPII-coated ER to Golgi transport vesicle"/>
    <property type="evidence" value="ECO:0007669"/>
    <property type="project" value="TreeGrafter"/>
</dbReference>
<comment type="subcellular location">
    <subcellularLocation>
        <location evidence="1">Membrane</location>
    </subcellularLocation>
</comment>
<accession>A0A1Y1S7X0</accession>
<evidence type="ECO:0000256" key="2">
    <source>
        <dbReference type="ARBA" id="ARBA00022448"/>
    </source>
</evidence>
<evidence type="ECO:0000313" key="10">
    <source>
        <dbReference type="Proteomes" id="UP000192639"/>
    </source>
</evidence>